<dbReference type="FunCoup" id="A0A0C2X0X0">
    <property type="interactions" value="273"/>
</dbReference>
<dbReference type="InParanoid" id="A0A0C2X0X0"/>
<sequence length="514" mass="55305">MDKLESFSNTISQITLYDIKSVYNQAKNMVLNVSETEAKVREATNDDPWGASSTLMQEIAQGTFNFHQFNEIMPCIYSRFMEKEARQWRQIYKALQLLEYLIKHGSERVIDDARAHISTLKMLRNFHYIDEKGKDEGVNVRNRARELVELLSDVEKIRGERRKAKTNRHKYTGTGNDGFGPSFQSGGSRYGGFGNENPTSNNDFYRSGVGSSTGGFRDDSRRGGFEEYDAGDDEDVQKKSTPSDTSASRNKATPPEPAPAPAPVVDLLGGLDDDTLSGTTVSSTNKALPAVNTKQTVGLDDDDFADFQAAPVQVPTLSGGAIALTNAPVVSVAPSKPNLMDLLNARPIQPSITTTGFTQTRVQQPSLFSSPKVGGGGVGTTHRPSASISFASTPLQPTQTGNSITSKTPTTNAPLRPTSVASSNRPMATTQPKLSSNFDDIWSMSLGSTSKPTTPSSGAKSIKDLEKEKSQANLWGAQSKSKLPMGNTNAFGSFGGAGFGTGTQSNSDADDLLL</sequence>
<reference evidence="3 4" key="1">
    <citation type="submission" date="2014-04" db="EMBL/GenBank/DDBJ databases">
        <title>Evolutionary Origins and Diversification of the Mycorrhizal Mutualists.</title>
        <authorList>
            <consortium name="DOE Joint Genome Institute"/>
            <consortium name="Mycorrhizal Genomics Consortium"/>
            <person name="Kohler A."/>
            <person name="Kuo A."/>
            <person name="Nagy L.G."/>
            <person name="Floudas D."/>
            <person name="Copeland A."/>
            <person name="Barry K.W."/>
            <person name="Cichocki N."/>
            <person name="Veneault-Fourrey C."/>
            <person name="LaButti K."/>
            <person name="Lindquist E.A."/>
            <person name="Lipzen A."/>
            <person name="Lundell T."/>
            <person name="Morin E."/>
            <person name="Murat C."/>
            <person name="Riley R."/>
            <person name="Ohm R."/>
            <person name="Sun H."/>
            <person name="Tunlid A."/>
            <person name="Henrissat B."/>
            <person name="Grigoriev I.V."/>
            <person name="Hibbett D.S."/>
            <person name="Martin F."/>
        </authorList>
    </citation>
    <scope>NUCLEOTIDE SEQUENCE [LARGE SCALE GENOMIC DNA]</scope>
    <source>
        <strain evidence="3 4">Koide BX008</strain>
    </source>
</reference>
<protein>
    <recommendedName>
        <fullName evidence="2">ENTH domain-containing protein</fullName>
    </recommendedName>
</protein>
<dbReference type="InterPro" id="IPR013809">
    <property type="entry name" value="ENTH"/>
</dbReference>
<feature type="compositionally biased region" description="Basic and acidic residues" evidence="1">
    <location>
        <begin position="216"/>
        <end position="225"/>
    </location>
</feature>
<dbReference type="GO" id="GO:0006895">
    <property type="term" value="P:Golgi to endosome transport"/>
    <property type="evidence" value="ECO:0007669"/>
    <property type="project" value="TreeGrafter"/>
</dbReference>
<dbReference type="Proteomes" id="UP000054549">
    <property type="component" value="Unassembled WGS sequence"/>
</dbReference>
<evidence type="ECO:0000313" key="4">
    <source>
        <dbReference type="Proteomes" id="UP000054549"/>
    </source>
</evidence>
<proteinExistence type="predicted"/>
<dbReference type="GO" id="GO:0005768">
    <property type="term" value="C:endosome"/>
    <property type="evidence" value="ECO:0007669"/>
    <property type="project" value="TreeGrafter"/>
</dbReference>
<evidence type="ECO:0000256" key="1">
    <source>
        <dbReference type="SAM" id="MobiDB-lite"/>
    </source>
</evidence>
<dbReference type="FunFam" id="1.25.40.90:FF:000006">
    <property type="entry name" value="Clathrin interactor 1"/>
    <property type="match status" value="1"/>
</dbReference>
<feature type="region of interest" description="Disordered" evidence="1">
    <location>
        <begin position="368"/>
        <end position="438"/>
    </location>
</feature>
<dbReference type="PROSITE" id="PS50942">
    <property type="entry name" value="ENTH"/>
    <property type="match status" value="1"/>
</dbReference>
<evidence type="ECO:0000313" key="3">
    <source>
        <dbReference type="EMBL" id="KIL67757.1"/>
    </source>
</evidence>
<dbReference type="HOGENOM" id="CLU_040577_0_0_1"/>
<gene>
    <name evidence="3" type="ORF">M378DRAFT_158943</name>
</gene>
<dbReference type="GO" id="GO:0005543">
    <property type="term" value="F:phospholipid binding"/>
    <property type="evidence" value="ECO:0007669"/>
    <property type="project" value="TreeGrafter"/>
</dbReference>
<dbReference type="PANTHER" id="PTHR12276">
    <property type="entry name" value="EPSIN/ENT-RELATED"/>
    <property type="match status" value="1"/>
</dbReference>
<feature type="region of interest" description="Disordered" evidence="1">
    <location>
        <begin position="468"/>
        <end position="514"/>
    </location>
</feature>
<feature type="domain" description="ENTH" evidence="2">
    <location>
        <begin position="28"/>
        <end position="161"/>
    </location>
</feature>
<dbReference type="InterPro" id="IPR008942">
    <property type="entry name" value="ENTH_VHS"/>
</dbReference>
<dbReference type="OrthoDB" id="4033880at2759"/>
<dbReference type="GO" id="GO:0030125">
    <property type="term" value="C:clathrin vesicle coat"/>
    <property type="evidence" value="ECO:0007669"/>
    <property type="project" value="TreeGrafter"/>
</dbReference>
<dbReference type="GO" id="GO:0005829">
    <property type="term" value="C:cytosol"/>
    <property type="evidence" value="ECO:0007669"/>
    <property type="project" value="GOC"/>
</dbReference>
<dbReference type="PANTHER" id="PTHR12276:SF45">
    <property type="entry name" value="CLATHRIN INTERACTOR 1"/>
    <property type="match status" value="1"/>
</dbReference>
<dbReference type="GO" id="GO:0006897">
    <property type="term" value="P:endocytosis"/>
    <property type="evidence" value="ECO:0007669"/>
    <property type="project" value="TreeGrafter"/>
</dbReference>
<feature type="compositionally biased region" description="Polar residues" evidence="1">
    <location>
        <begin position="382"/>
        <end position="438"/>
    </location>
</feature>
<organism evidence="3 4">
    <name type="scientific">Amanita muscaria (strain Koide BX008)</name>
    <dbReference type="NCBI Taxonomy" id="946122"/>
    <lineage>
        <taxon>Eukaryota</taxon>
        <taxon>Fungi</taxon>
        <taxon>Dikarya</taxon>
        <taxon>Basidiomycota</taxon>
        <taxon>Agaricomycotina</taxon>
        <taxon>Agaricomycetes</taxon>
        <taxon>Agaricomycetidae</taxon>
        <taxon>Agaricales</taxon>
        <taxon>Pluteineae</taxon>
        <taxon>Amanitaceae</taxon>
        <taxon>Amanita</taxon>
    </lineage>
</organism>
<accession>A0A0C2X0X0</accession>
<evidence type="ECO:0000259" key="2">
    <source>
        <dbReference type="PROSITE" id="PS50942"/>
    </source>
</evidence>
<dbReference type="AlphaFoldDB" id="A0A0C2X0X0"/>
<dbReference type="Gene3D" id="1.25.40.90">
    <property type="match status" value="1"/>
</dbReference>
<dbReference type="Pfam" id="PF01417">
    <property type="entry name" value="ENTH"/>
    <property type="match status" value="1"/>
</dbReference>
<feature type="compositionally biased region" description="Basic residues" evidence="1">
    <location>
        <begin position="161"/>
        <end position="171"/>
    </location>
</feature>
<dbReference type="EMBL" id="KN818230">
    <property type="protein sequence ID" value="KIL67757.1"/>
    <property type="molecule type" value="Genomic_DNA"/>
</dbReference>
<dbReference type="STRING" id="946122.A0A0C2X0X0"/>
<feature type="compositionally biased region" description="Polar residues" evidence="1">
    <location>
        <begin position="239"/>
        <end position="251"/>
    </location>
</feature>
<feature type="compositionally biased region" description="Polar residues" evidence="1">
    <location>
        <begin position="471"/>
        <end position="481"/>
    </location>
</feature>
<dbReference type="SUPFAM" id="SSF48464">
    <property type="entry name" value="ENTH/VHS domain"/>
    <property type="match status" value="1"/>
</dbReference>
<feature type="region of interest" description="Disordered" evidence="1">
    <location>
        <begin position="161"/>
        <end position="271"/>
    </location>
</feature>
<feature type="compositionally biased region" description="Acidic residues" evidence="1">
    <location>
        <begin position="226"/>
        <end position="235"/>
    </location>
</feature>
<keyword evidence="4" id="KW-1185">Reference proteome</keyword>
<dbReference type="CDD" id="cd16992">
    <property type="entry name" value="ENTH_Ent3"/>
    <property type="match status" value="1"/>
</dbReference>
<dbReference type="SMART" id="SM00273">
    <property type="entry name" value="ENTH"/>
    <property type="match status" value="1"/>
</dbReference>
<name>A0A0C2X0X0_AMAMK</name>
<dbReference type="GO" id="GO:0030276">
    <property type="term" value="F:clathrin binding"/>
    <property type="evidence" value="ECO:0007669"/>
    <property type="project" value="TreeGrafter"/>
</dbReference>
<dbReference type="GO" id="GO:0005886">
    <property type="term" value="C:plasma membrane"/>
    <property type="evidence" value="ECO:0007669"/>
    <property type="project" value="TreeGrafter"/>
</dbReference>